<dbReference type="Gene3D" id="2.20.25.80">
    <property type="entry name" value="WRKY domain"/>
    <property type="match status" value="1"/>
</dbReference>
<dbReference type="InterPro" id="IPR036576">
    <property type="entry name" value="WRKY_dom_sf"/>
</dbReference>
<keyword evidence="5" id="KW-0539">Nucleus</keyword>
<evidence type="ECO:0000256" key="1">
    <source>
        <dbReference type="ARBA" id="ARBA00004123"/>
    </source>
</evidence>
<dbReference type="PANTHER" id="PTHR31221">
    <property type="entry name" value="WRKY TRANSCRIPTION FACTOR PROTEIN 1-RELATED"/>
    <property type="match status" value="1"/>
</dbReference>
<dbReference type="SUPFAM" id="SSF118290">
    <property type="entry name" value="WRKY DNA-binding domain"/>
    <property type="match status" value="1"/>
</dbReference>
<dbReference type="SMART" id="SM00774">
    <property type="entry name" value="WRKY"/>
    <property type="match status" value="1"/>
</dbReference>
<feature type="domain" description="WRKY" evidence="7">
    <location>
        <begin position="113"/>
        <end position="175"/>
    </location>
</feature>
<dbReference type="GO" id="GO:0043565">
    <property type="term" value="F:sequence-specific DNA binding"/>
    <property type="evidence" value="ECO:0007669"/>
    <property type="project" value="InterPro"/>
</dbReference>
<evidence type="ECO:0000259" key="7">
    <source>
        <dbReference type="PROSITE" id="PS50811"/>
    </source>
</evidence>
<keyword evidence="2" id="KW-0805">Transcription regulation</keyword>
<evidence type="ECO:0000256" key="6">
    <source>
        <dbReference type="SAM" id="MobiDB-lite"/>
    </source>
</evidence>
<reference evidence="8" key="1">
    <citation type="submission" date="2021-01" db="UniProtKB">
        <authorList>
            <consortium name="EnsemblPlants"/>
        </authorList>
    </citation>
    <scope>IDENTIFICATION</scope>
</reference>
<evidence type="ECO:0000256" key="3">
    <source>
        <dbReference type="ARBA" id="ARBA00023125"/>
    </source>
</evidence>
<protein>
    <recommendedName>
        <fullName evidence="7">WRKY domain-containing protein</fullName>
    </recommendedName>
</protein>
<dbReference type="AlphaFoldDB" id="A0A7N0SWR5"/>
<evidence type="ECO:0000256" key="4">
    <source>
        <dbReference type="ARBA" id="ARBA00023163"/>
    </source>
</evidence>
<evidence type="ECO:0000256" key="5">
    <source>
        <dbReference type="ARBA" id="ARBA00023242"/>
    </source>
</evidence>
<evidence type="ECO:0000313" key="8">
    <source>
        <dbReference type="EnsemblPlants" id="Kaladp0011s0550.1.v1.1"/>
    </source>
</evidence>
<dbReference type="Proteomes" id="UP000594263">
    <property type="component" value="Unplaced"/>
</dbReference>
<dbReference type="Gramene" id="Kaladp0011s0550.1.v1.1">
    <property type="protein sequence ID" value="Kaladp0011s0550.1.v1.1"/>
    <property type="gene ID" value="Kaladp0011s0550.v1.1"/>
</dbReference>
<dbReference type="InterPro" id="IPR003657">
    <property type="entry name" value="WRKY_dom"/>
</dbReference>
<evidence type="ECO:0000256" key="2">
    <source>
        <dbReference type="ARBA" id="ARBA00023015"/>
    </source>
</evidence>
<accession>A0A7N0SWR5</accession>
<dbReference type="GO" id="GO:0003700">
    <property type="term" value="F:DNA-binding transcription factor activity"/>
    <property type="evidence" value="ECO:0007669"/>
    <property type="project" value="InterPro"/>
</dbReference>
<dbReference type="OMA" id="CFGNGMG"/>
<evidence type="ECO:0000313" key="9">
    <source>
        <dbReference type="Proteomes" id="UP000594263"/>
    </source>
</evidence>
<dbReference type="PANTHER" id="PTHR31221:SF42">
    <property type="entry name" value="WRKY TRANSCRIPTION FACTOR 49-RELATED"/>
    <property type="match status" value="1"/>
</dbReference>
<dbReference type="GO" id="GO:0005634">
    <property type="term" value="C:nucleus"/>
    <property type="evidence" value="ECO:0007669"/>
    <property type="project" value="UniProtKB-SubCell"/>
</dbReference>
<keyword evidence="3" id="KW-0238">DNA-binding</keyword>
<name>A0A7N0SWR5_KALFE</name>
<comment type="subcellular location">
    <subcellularLocation>
        <location evidence="1">Nucleus</location>
    </subcellularLocation>
</comment>
<dbReference type="InterPro" id="IPR044810">
    <property type="entry name" value="WRKY_plant"/>
</dbReference>
<keyword evidence="4" id="KW-0804">Transcription</keyword>
<dbReference type="PROSITE" id="PS50811">
    <property type="entry name" value="WRKY"/>
    <property type="match status" value="1"/>
</dbReference>
<sequence>MDNESFEYWSAAEGDEILQELLDDISPFFLIPSNGDSDDIDYGRWSLNELLLSDVPYSGPTVKDIEQALLEAGKRQRNEEEAKANHRASSMLENNDDSFRIENKYTLKMKSCGNGVMAEDGYKWRKYGQKFIKNSPNPRSYYRCTNPRCSAKKQVEKSSDDPETFIVTYEGLHLHFTYPYLLQNQAPAASASAQSLYDPPTKKQKTTQADGSNNEAAQLHTYQEQLLLEECSFFDEAHIGMESQGLLQDVVPLMIRNSTSYGFSK</sequence>
<dbReference type="EnsemblPlants" id="Kaladp0011s0550.1.v1.1">
    <property type="protein sequence ID" value="Kaladp0011s0550.1.v1.1"/>
    <property type="gene ID" value="Kaladp0011s0550.v1.1"/>
</dbReference>
<organism evidence="8 9">
    <name type="scientific">Kalanchoe fedtschenkoi</name>
    <name type="common">Lavender scallops</name>
    <name type="synonym">South American air plant</name>
    <dbReference type="NCBI Taxonomy" id="63787"/>
    <lineage>
        <taxon>Eukaryota</taxon>
        <taxon>Viridiplantae</taxon>
        <taxon>Streptophyta</taxon>
        <taxon>Embryophyta</taxon>
        <taxon>Tracheophyta</taxon>
        <taxon>Spermatophyta</taxon>
        <taxon>Magnoliopsida</taxon>
        <taxon>eudicotyledons</taxon>
        <taxon>Gunneridae</taxon>
        <taxon>Pentapetalae</taxon>
        <taxon>Saxifragales</taxon>
        <taxon>Crassulaceae</taxon>
        <taxon>Kalanchoe</taxon>
    </lineage>
</organism>
<dbReference type="Pfam" id="PF03106">
    <property type="entry name" value="WRKY"/>
    <property type="match status" value="1"/>
</dbReference>
<proteinExistence type="predicted"/>
<keyword evidence="9" id="KW-1185">Reference proteome</keyword>
<feature type="region of interest" description="Disordered" evidence="6">
    <location>
        <begin position="192"/>
        <end position="213"/>
    </location>
</feature>